<evidence type="ECO:0008006" key="9">
    <source>
        <dbReference type="Google" id="ProtNLM"/>
    </source>
</evidence>
<keyword evidence="4 6" id="KW-1133">Transmembrane helix</keyword>
<evidence type="ECO:0000256" key="4">
    <source>
        <dbReference type="ARBA" id="ARBA00022989"/>
    </source>
</evidence>
<dbReference type="GO" id="GO:0012505">
    <property type="term" value="C:endomembrane system"/>
    <property type="evidence" value="ECO:0007669"/>
    <property type="project" value="UniProtKB-SubCell"/>
</dbReference>
<dbReference type="VEuPathDB" id="FungiDB:BD410DRAFT_805418"/>
<dbReference type="STRING" id="50990.A0A4Y7PXU5"/>
<protein>
    <recommendedName>
        <fullName evidence="9">HAD-like protein</fullName>
    </recommendedName>
</protein>
<evidence type="ECO:0000256" key="3">
    <source>
        <dbReference type="ARBA" id="ARBA00022842"/>
    </source>
</evidence>
<name>A0A4Y7PXU5_9AGAM</name>
<dbReference type="AlphaFoldDB" id="A0A4Y7PXU5"/>
<dbReference type="InterPro" id="IPR036412">
    <property type="entry name" value="HAD-like_sf"/>
</dbReference>
<feature type="transmembrane region" description="Helical" evidence="6">
    <location>
        <begin position="12"/>
        <end position="34"/>
    </location>
</feature>
<reference evidence="7 8" key="1">
    <citation type="submission" date="2018-06" db="EMBL/GenBank/DDBJ databases">
        <title>A transcriptomic atlas of mushroom development highlights an independent origin of complex multicellularity.</title>
        <authorList>
            <consortium name="DOE Joint Genome Institute"/>
            <person name="Krizsan K."/>
            <person name="Almasi E."/>
            <person name="Merenyi Z."/>
            <person name="Sahu N."/>
            <person name="Viragh M."/>
            <person name="Koszo T."/>
            <person name="Mondo S."/>
            <person name="Kiss B."/>
            <person name="Balint B."/>
            <person name="Kues U."/>
            <person name="Barry K."/>
            <person name="Hegedus J.C."/>
            <person name="Henrissat B."/>
            <person name="Johnson J."/>
            <person name="Lipzen A."/>
            <person name="Ohm R."/>
            <person name="Nagy I."/>
            <person name="Pangilinan J."/>
            <person name="Yan J."/>
            <person name="Xiong Y."/>
            <person name="Grigoriev I.V."/>
            <person name="Hibbett D.S."/>
            <person name="Nagy L.G."/>
        </authorList>
    </citation>
    <scope>NUCLEOTIDE SEQUENCE [LARGE SCALE GENOMIC DNA]</scope>
    <source>
        <strain evidence="7 8">SZMC22713</strain>
    </source>
</reference>
<dbReference type="InterPro" id="IPR023298">
    <property type="entry name" value="ATPase_P-typ_TM_dom_sf"/>
</dbReference>
<feature type="transmembrane region" description="Helical" evidence="6">
    <location>
        <begin position="137"/>
        <end position="160"/>
    </location>
</feature>
<comment type="subcellular location">
    <subcellularLocation>
        <location evidence="1">Endomembrane system</location>
        <topology evidence="1">Multi-pass membrane protein</topology>
    </subcellularLocation>
</comment>
<dbReference type="SUPFAM" id="SSF81665">
    <property type="entry name" value="Calcium ATPase, transmembrane domain M"/>
    <property type="match status" value="1"/>
</dbReference>
<gene>
    <name evidence="7" type="ORF">BD410DRAFT_805418</name>
</gene>
<dbReference type="GO" id="GO:0006874">
    <property type="term" value="P:intracellular calcium ion homeostasis"/>
    <property type="evidence" value="ECO:0007669"/>
    <property type="project" value="TreeGrafter"/>
</dbReference>
<keyword evidence="3" id="KW-0460">Magnesium</keyword>
<keyword evidence="2 6" id="KW-0812">Transmembrane</keyword>
<dbReference type="Gene3D" id="3.40.50.1000">
    <property type="entry name" value="HAD superfamily/HAD-like"/>
    <property type="match status" value="1"/>
</dbReference>
<dbReference type="InterPro" id="IPR023214">
    <property type="entry name" value="HAD_sf"/>
</dbReference>
<keyword evidence="5 6" id="KW-0472">Membrane</keyword>
<dbReference type="GO" id="GO:0005388">
    <property type="term" value="F:P-type calcium transporter activity"/>
    <property type="evidence" value="ECO:0007669"/>
    <property type="project" value="TreeGrafter"/>
</dbReference>
<keyword evidence="8" id="KW-1185">Reference proteome</keyword>
<evidence type="ECO:0000313" key="8">
    <source>
        <dbReference type="Proteomes" id="UP000294933"/>
    </source>
</evidence>
<sequence length="219" mass="23981">MASSSCKSSSSLKLVVVAVPECLPLAVTLALVYATKRMTVEMLLVLTARSITLQCRVVTRGGIVMEHPVSCQPEDHEKLELVPRLQVLACSSADDKNLVVEKLKELGEIVGVTGDGTNDGPERVTNAPDIILMDDNFALIVKAISVNITAVIVTFVKAVANQKVFTLRFNFFCNGLFNYGPNSNNEAVQNTLCTSLSPYRDVIYSSRMQRLKPGRKQYN</sequence>
<organism evidence="7 8">
    <name type="scientific">Rickenella mellea</name>
    <dbReference type="NCBI Taxonomy" id="50990"/>
    <lineage>
        <taxon>Eukaryota</taxon>
        <taxon>Fungi</taxon>
        <taxon>Dikarya</taxon>
        <taxon>Basidiomycota</taxon>
        <taxon>Agaricomycotina</taxon>
        <taxon>Agaricomycetes</taxon>
        <taxon>Hymenochaetales</taxon>
        <taxon>Rickenellaceae</taxon>
        <taxon>Rickenella</taxon>
    </lineage>
</organism>
<dbReference type="Gene3D" id="1.20.1110.10">
    <property type="entry name" value="Calcium-transporting ATPase, transmembrane domain"/>
    <property type="match status" value="1"/>
</dbReference>
<evidence type="ECO:0000256" key="2">
    <source>
        <dbReference type="ARBA" id="ARBA00022692"/>
    </source>
</evidence>
<dbReference type="SUPFAM" id="SSF56784">
    <property type="entry name" value="HAD-like"/>
    <property type="match status" value="1"/>
</dbReference>
<evidence type="ECO:0000313" key="7">
    <source>
        <dbReference type="EMBL" id="TDL19965.1"/>
    </source>
</evidence>
<dbReference type="GO" id="GO:0005886">
    <property type="term" value="C:plasma membrane"/>
    <property type="evidence" value="ECO:0007669"/>
    <property type="project" value="TreeGrafter"/>
</dbReference>
<accession>A0A4Y7PXU5</accession>
<dbReference type="PANTHER" id="PTHR24093:SF369">
    <property type="entry name" value="CALCIUM-TRANSPORTING ATPASE"/>
    <property type="match status" value="1"/>
</dbReference>
<dbReference type="EMBL" id="ML170192">
    <property type="protein sequence ID" value="TDL19965.1"/>
    <property type="molecule type" value="Genomic_DNA"/>
</dbReference>
<dbReference type="Proteomes" id="UP000294933">
    <property type="component" value="Unassembled WGS sequence"/>
</dbReference>
<evidence type="ECO:0000256" key="1">
    <source>
        <dbReference type="ARBA" id="ARBA00004127"/>
    </source>
</evidence>
<proteinExistence type="predicted"/>
<evidence type="ECO:0000256" key="5">
    <source>
        <dbReference type="ARBA" id="ARBA00023136"/>
    </source>
</evidence>
<evidence type="ECO:0000256" key="6">
    <source>
        <dbReference type="SAM" id="Phobius"/>
    </source>
</evidence>
<dbReference type="PANTHER" id="PTHR24093">
    <property type="entry name" value="CATION TRANSPORTING ATPASE"/>
    <property type="match status" value="1"/>
</dbReference>
<dbReference type="OrthoDB" id="3352408at2759"/>